<name>A0A812TFL1_9DINO</name>
<gene>
    <name evidence="1" type="primary">ANKRD50</name>
    <name evidence="1" type="ORF">SNAT2548_LOCUS29149</name>
</gene>
<comment type="caution">
    <text evidence="1">The sequence shown here is derived from an EMBL/GenBank/DDBJ whole genome shotgun (WGS) entry which is preliminary data.</text>
</comment>
<dbReference type="Proteomes" id="UP000604046">
    <property type="component" value="Unassembled WGS sequence"/>
</dbReference>
<dbReference type="EMBL" id="CAJNDS010002546">
    <property type="protein sequence ID" value="CAE7520825.1"/>
    <property type="molecule type" value="Genomic_DNA"/>
</dbReference>
<dbReference type="OrthoDB" id="433483at2759"/>
<keyword evidence="2" id="KW-1185">Reference proteome</keyword>
<reference evidence="1" key="1">
    <citation type="submission" date="2021-02" db="EMBL/GenBank/DDBJ databases">
        <authorList>
            <person name="Dougan E. K."/>
            <person name="Rhodes N."/>
            <person name="Thang M."/>
            <person name="Chan C."/>
        </authorList>
    </citation>
    <scope>NUCLEOTIDE SEQUENCE</scope>
</reference>
<evidence type="ECO:0000313" key="2">
    <source>
        <dbReference type="Proteomes" id="UP000604046"/>
    </source>
</evidence>
<accession>A0A812TFL1</accession>
<organism evidence="1 2">
    <name type="scientific">Symbiodinium natans</name>
    <dbReference type="NCBI Taxonomy" id="878477"/>
    <lineage>
        <taxon>Eukaryota</taxon>
        <taxon>Sar</taxon>
        <taxon>Alveolata</taxon>
        <taxon>Dinophyceae</taxon>
        <taxon>Suessiales</taxon>
        <taxon>Symbiodiniaceae</taxon>
        <taxon>Symbiodinium</taxon>
    </lineage>
</organism>
<sequence>MGKARHCPAPLESALDSLGTSCTFDEACVCANSSHVKELVNVSIEGQACYACEPERLPACTEASDQCTPETCECGNSLTHVRHNATTVDGVLCFYCEPRDGAWRFGRNEAVVAGASDVFLPREHGTTPIMDVTHLYGSRDDVYLAYNIHVYAYTVT</sequence>
<protein>
    <submittedName>
        <fullName evidence="1">ANKRD50 protein</fullName>
    </submittedName>
</protein>
<dbReference type="AlphaFoldDB" id="A0A812TFL1"/>
<proteinExistence type="predicted"/>
<evidence type="ECO:0000313" key="1">
    <source>
        <dbReference type="EMBL" id="CAE7520825.1"/>
    </source>
</evidence>